<accession>A0A5A7SGX4</accession>
<dbReference type="EMBL" id="VLNY01000001">
    <property type="protein sequence ID" value="KAA0024874.1"/>
    <property type="molecule type" value="Genomic_DNA"/>
</dbReference>
<protein>
    <submittedName>
        <fullName evidence="1">Cytidylate kinase-like family protein</fullName>
    </submittedName>
</protein>
<sequence length="107" mass="12191">MPILRVQITGTAQSPQDFEEFIRRIPADRRPVSAETLEQLLDRHGVSDHELELMDEFGLPQRFSLGPLVDLDPSTPIRIQYRTADVDRELPPLDPGVVLLEEYLVAE</sequence>
<evidence type="ECO:0000313" key="2">
    <source>
        <dbReference type="Proteomes" id="UP000322244"/>
    </source>
</evidence>
<gene>
    <name evidence="1" type="ORF">FOY51_02810</name>
</gene>
<dbReference type="RefSeq" id="WP_149428649.1">
    <property type="nucleotide sequence ID" value="NZ_VLNY01000001.1"/>
</dbReference>
<dbReference type="OrthoDB" id="4553821at2"/>
<keyword evidence="2" id="KW-1185">Reference proteome</keyword>
<keyword evidence="1" id="KW-0808">Transferase</keyword>
<proteinExistence type="predicted"/>
<organism evidence="1 2">
    <name type="scientific">Antrihabitans cavernicola</name>
    <dbReference type="NCBI Taxonomy" id="2495913"/>
    <lineage>
        <taxon>Bacteria</taxon>
        <taxon>Bacillati</taxon>
        <taxon>Actinomycetota</taxon>
        <taxon>Actinomycetes</taxon>
        <taxon>Mycobacteriales</taxon>
        <taxon>Nocardiaceae</taxon>
        <taxon>Antrihabitans</taxon>
    </lineage>
</organism>
<comment type="caution">
    <text evidence="1">The sequence shown here is derived from an EMBL/GenBank/DDBJ whole genome shotgun (WGS) entry which is preliminary data.</text>
</comment>
<name>A0A5A7SGX4_9NOCA</name>
<evidence type="ECO:0000313" key="1">
    <source>
        <dbReference type="EMBL" id="KAA0024874.1"/>
    </source>
</evidence>
<dbReference type="Proteomes" id="UP000322244">
    <property type="component" value="Unassembled WGS sequence"/>
</dbReference>
<reference evidence="1 2" key="1">
    <citation type="submission" date="2019-07" db="EMBL/GenBank/DDBJ databases">
        <title>Rhodococcus cavernicolus sp. nov., isolated from a cave.</title>
        <authorList>
            <person name="Lee S.D."/>
        </authorList>
    </citation>
    <scope>NUCLEOTIDE SEQUENCE [LARGE SCALE GENOMIC DNA]</scope>
    <source>
        <strain evidence="1 2">C1-24</strain>
    </source>
</reference>
<keyword evidence="1" id="KW-0418">Kinase</keyword>
<dbReference type="GO" id="GO:0016301">
    <property type="term" value="F:kinase activity"/>
    <property type="evidence" value="ECO:0007669"/>
    <property type="project" value="UniProtKB-KW"/>
</dbReference>
<dbReference type="AlphaFoldDB" id="A0A5A7SGX4"/>